<feature type="compositionally biased region" description="Basic and acidic residues" evidence="1">
    <location>
        <begin position="9"/>
        <end position="28"/>
    </location>
</feature>
<organism evidence="2 3">
    <name type="scientific">Ridgeia piscesae</name>
    <name type="common">Tubeworm</name>
    <dbReference type="NCBI Taxonomy" id="27915"/>
    <lineage>
        <taxon>Eukaryota</taxon>
        <taxon>Metazoa</taxon>
        <taxon>Spiralia</taxon>
        <taxon>Lophotrochozoa</taxon>
        <taxon>Annelida</taxon>
        <taxon>Polychaeta</taxon>
        <taxon>Sedentaria</taxon>
        <taxon>Canalipalpata</taxon>
        <taxon>Sabellida</taxon>
        <taxon>Siboglinidae</taxon>
        <taxon>Ridgeia</taxon>
    </lineage>
</organism>
<dbReference type="Proteomes" id="UP001209878">
    <property type="component" value="Unassembled WGS sequence"/>
</dbReference>
<protein>
    <submittedName>
        <fullName evidence="2">Uncharacterized protein</fullName>
    </submittedName>
</protein>
<evidence type="ECO:0000256" key="1">
    <source>
        <dbReference type="SAM" id="MobiDB-lite"/>
    </source>
</evidence>
<evidence type="ECO:0000313" key="3">
    <source>
        <dbReference type="Proteomes" id="UP001209878"/>
    </source>
</evidence>
<evidence type="ECO:0000313" key="2">
    <source>
        <dbReference type="EMBL" id="KAK2173164.1"/>
    </source>
</evidence>
<dbReference type="SUPFAM" id="SSF54001">
    <property type="entry name" value="Cysteine proteinases"/>
    <property type="match status" value="1"/>
</dbReference>
<dbReference type="EMBL" id="JAODUO010000896">
    <property type="protein sequence ID" value="KAK2173164.1"/>
    <property type="molecule type" value="Genomic_DNA"/>
</dbReference>
<gene>
    <name evidence="2" type="ORF">NP493_897g00069</name>
</gene>
<keyword evidence="3" id="KW-1185">Reference proteome</keyword>
<proteinExistence type="predicted"/>
<sequence>MFKVAPRFKAADELDTSDERSDDTGEEQVKIPWQIVEELVDAVKEFGSISYGPAAIYRDDLPSDYVAYWLVEFNSSQYVVASSGPNTGDYLVSSQGPLPSPITQLDTTAEGYGKECVKYLMMTPGGEMMCRDKTGKIVATTIEDLLLPVDNAGADPDFEFAHAYLDKHMAKLADQWKLRAAQVALKSIWNRKQVMESTETNTMSDFTEHYVAPGGVIRVPVDEDTLSVKVKYQSEDEAQTAEDVEYIQKVLCQMISSCDVDNDCSIDLSQKTSVLHLSYIELQISQDIAVVFRGRQSVDFELRVEQASGPVNVKYYSLDTTKHRQKRSKEYKDYSSWSTKSIPNESYFPNYWQHTTEDDCYVGCGPVAWAMIFGYYDRRSHYMSSTYGTGSQGLYRCDSDGASGSNSCIAPSSSSSDVSRMKKYLEKIAKTLGTWCIFTNGATPASKMDHIESFFQKDNFWDLFTKDKTASKTRQWIRSGWPVVVGTTEGSAFAWHYPVATKYRYRTYKYRKCASVLGVKVCGSWKSSTQYQMYTHQGWQSTQTKWRAMEVHYAAIASY</sequence>
<accession>A0AAD9KK98</accession>
<name>A0AAD9KK98_RIDPI</name>
<feature type="region of interest" description="Disordered" evidence="1">
    <location>
        <begin position="1"/>
        <end position="28"/>
    </location>
</feature>
<dbReference type="InterPro" id="IPR038765">
    <property type="entry name" value="Papain-like_cys_pep_sf"/>
</dbReference>
<dbReference type="AlphaFoldDB" id="A0AAD9KK98"/>
<comment type="caution">
    <text evidence="2">The sequence shown here is derived from an EMBL/GenBank/DDBJ whole genome shotgun (WGS) entry which is preliminary data.</text>
</comment>
<reference evidence="2" key="1">
    <citation type="journal article" date="2023" name="Mol. Biol. Evol.">
        <title>Third-Generation Sequencing Reveals the Adaptive Role of the Epigenome in Three Deep-Sea Polychaetes.</title>
        <authorList>
            <person name="Perez M."/>
            <person name="Aroh O."/>
            <person name="Sun Y."/>
            <person name="Lan Y."/>
            <person name="Juniper S.K."/>
            <person name="Young C.R."/>
            <person name="Angers B."/>
            <person name="Qian P.Y."/>
        </authorList>
    </citation>
    <scope>NUCLEOTIDE SEQUENCE</scope>
    <source>
        <strain evidence="2">R07B-5</strain>
    </source>
</reference>